<organism evidence="1 2">
    <name type="scientific">Undibacterium umbellatum</name>
    <dbReference type="NCBI Taxonomy" id="2762300"/>
    <lineage>
        <taxon>Bacteria</taxon>
        <taxon>Pseudomonadati</taxon>
        <taxon>Pseudomonadota</taxon>
        <taxon>Betaproteobacteria</taxon>
        <taxon>Burkholderiales</taxon>
        <taxon>Oxalobacteraceae</taxon>
        <taxon>Undibacterium</taxon>
    </lineage>
</organism>
<proteinExistence type="predicted"/>
<reference evidence="1 2" key="1">
    <citation type="submission" date="2020-08" db="EMBL/GenBank/DDBJ databases">
        <title>Novel species isolated from subtropical streams in China.</title>
        <authorList>
            <person name="Lu H."/>
        </authorList>
    </citation>
    <scope>NUCLEOTIDE SEQUENCE [LARGE SCALE GENOMIC DNA]</scope>
    <source>
        <strain evidence="1 2">NL8W</strain>
    </source>
</reference>
<dbReference type="EMBL" id="JACOFX010000004">
    <property type="protein sequence ID" value="MBC3908218.1"/>
    <property type="molecule type" value="Genomic_DNA"/>
</dbReference>
<protein>
    <submittedName>
        <fullName evidence="1">Uncharacterized protein</fullName>
    </submittedName>
</protein>
<dbReference type="Proteomes" id="UP000646911">
    <property type="component" value="Unassembled WGS sequence"/>
</dbReference>
<name>A0ABR6Z8X0_9BURK</name>
<sequence>MEFNWNWFMGVDFKGRWLVTRGQAYFEVSEDNCDISGVMCLGDVCTKDSDIYAKFVGKVSDDSEVVMTVTSSKEDVPPFEVSGTMFSAENDNEISYTFVLTDGTTVLGFSCCSKL</sequence>
<dbReference type="RefSeq" id="WP_186953752.1">
    <property type="nucleotide sequence ID" value="NZ_JACOFX010000004.1"/>
</dbReference>
<evidence type="ECO:0000313" key="1">
    <source>
        <dbReference type="EMBL" id="MBC3908218.1"/>
    </source>
</evidence>
<evidence type="ECO:0000313" key="2">
    <source>
        <dbReference type="Proteomes" id="UP000646911"/>
    </source>
</evidence>
<comment type="caution">
    <text evidence="1">The sequence shown here is derived from an EMBL/GenBank/DDBJ whole genome shotgun (WGS) entry which is preliminary data.</text>
</comment>
<gene>
    <name evidence="1" type="ORF">H8L47_11685</name>
</gene>
<accession>A0ABR6Z8X0</accession>
<keyword evidence="2" id="KW-1185">Reference proteome</keyword>